<dbReference type="CDD" id="cd00063">
    <property type="entry name" value="FN3"/>
    <property type="match status" value="2"/>
</dbReference>
<accession>A0A8B7ZNN9</accession>
<feature type="domain" description="Ig-like" evidence="8">
    <location>
        <begin position="233"/>
        <end position="320"/>
    </location>
</feature>
<dbReference type="InterPro" id="IPR013151">
    <property type="entry name" value="Immunoglobulin_dom"/>
</dbReference>
<evidence type="ECO:0000259" key="9">
    <source>
        <dbReference type="PROSITE" id="PS50853"/>
    </source>
</evidence>
<dbReference type="PROSITE" id="PS50853">
    <property type="entry name" value="FN3"/>
    <property type="match status" value="3"/>
</dbReference>
<keyword evidence="10" id="KW-1185">Reference proteome</keyword>
<name>A0A8B7ZNN9_ACAPL</name>
<feature type="domain" description="Fibronectin type-III" evidence="9">
    <location>
        <begin position="829"/>
        <end position="922"/>
    </location>
</feature>
<dbReference type="Pfam" id="PF07679">
    <property type="entry name" value="I-set"/>
    <property type="match status" value="1"/>
</dbReference>
<dbReference type="InterPro" id="IPR013098">
    <property type="entry name" value="Ig_I-set"/>
</dbReference>
<dbReference type="SMART" id="SM00060">
    <property type="entry name" value="FN3"/>
    <property type="match status" value="3"/>
</dbReference>
<protein>
    <submittedName>
        <fullName evidence="11">Neuronal cell adhesion molecule-like isoform X1</fullName>
    </submittedName>
</protein>
<feature type="domain" description="Ig-like" evidence="8">
    <location>
        <begin position="142"/>
        <end position="212"/>
    </location>
</feature>
<dbReference type="SUPFAM" id="SSF49265">
    <property type="entry name" value="Fibronectin type III"/>
    <property type="match status" value="2"/>
</dbReference>
<dbReference type="GeneID" id="110986954"/>
<evidence type="ECO:0000313" key="10">
    <source>
        <dbReference type="Proteomes" id="UP000694845"/>
    </source>
</evidence>
<dbReference type="Gene3D" id="2.60.40.10">
    <property type="entry name" value="Immunoglobulins"/>
    <property type="match status" value="9"/>
</dbReference>
<dbReference type="Pfam" id="PF00047">
    <property type="entry name" value="ig"/>
    <property type="match status" value="1"/>
</dbReference>
<dbReference type="PROSITE" id="PS50835">
    <property type="entry name" value="IG_LIKE"/>
    <property type="match status" value="6"/>
</dbReference>
<keyword evidence="6" id="KW-0325">Glycoprotein</keyword>
<proteinExistence type="predicted"/>
<dbReference type="Pfam" id="PF13927">
    <property type="entry name" value="Ig_3"/>
    <property type="match status" value="3"/>
</dbReference>
<feature type="domain" description="Fibronectin type-III" evidence="9">
    <location>
        <begin position="627"/>
        <end position="724"/>
    </location>
</feature>
<dbReference type="GO" id="GO:0007411">
    <property type="term" value="P:axon guidance"/>
    <property type="evidence" value="ECO:0007669"/>
    <property type="project" value="TreeGrafter"/>
</dbReference>
<sequence>MNMILFKVHCAIEFISASGSLWESKGKASPKVDNCGPEGNEIQHNGQETLAKCCCLPPWLVNYFAGTKYRWQKDGVDLWLSGLYSMDGGNLMVRRPSELTNGIYRCFASNMYGVALSEKINFVIAFADGFKDSESTTFTFDEGQSAAIPCNQRESVPAPSVFWTDDANPGNRIPLDNRISIDPNFNLRFSNIRVSDRGNYQCNVKNDNLRVQLLSPIKEIVVRAVWNIEGRPPSFVYTPPSSVDAFRTQNLRLRCIAEGYPTPTITWNKEGETLPEDRTSYESYGQELVISDVVQTDVGSYKCTAENGAGTPTSFTTTVTVQSTPYWQNKPEDTYAGINDRAVLECEAEGIPVPMITWLVNGVSSVEAEPNPRRTITEGLGGGRVEIRDAITEDSALFMCVATNEHGEIFASSFLLVGLVRPVEIIDAPKRNEITIEGKGFELTCAGQGSPKPVITWTFQNNPISDTDPKYSIVEDGNTASTTSTLTVSGVSIADGGDYNCVIENGFGALIATSTVTVLRSTAIIVGPGDEVFVEEGHEAVIVCEVDYDKTPEPTVTWYRDIGAGQEQLDLSLPGGRFRRARTGSDSLKVLNTVVEDTGTYECRAVTSESEDSVSTRLVVVQTLPSAPSAPIVTQRSDVSDTMVALSWTSGGDGTAPITEYIISYETNWPDLGWQVIDTVPATSTQASLDLSPWVTYRFRVVAVNDIGQSSPSPLSEDYTTSPSILTKNPEEVRLEATEPGKIRLAWQEVHPYDQNGTGFKYVARWWESGSERLFYKVEINGYWITSYEIDFGEVYKELEVQLWYKNDQGVGPRLEKSGFTGEGIPAHPPQNVQVTADGPTAVIITWDEVPASSVNGRLRKFLVYNNSAMAETKRQWPAECLPYTDCRVGSLSPGLAYQFQVAILNGRYLGPKSDPVTFQMP</sequence>
<evidence type="ECO:0000256" key="5">
    <source>
        <dbReference type="ARBA" id="ARBA00023157"/>
    </source>
</evidence>
<evidence type="ECO:0000256" key="4">
    <source>
        <dbReference type="ARBA" id="ARBA00023136"/>
    </source>
</evidence>
<dbReference type="GO" id="GO:0005886">
    <property type="term" value="C:plasma membrane"/>
    <property type="evidence" value="ECO:0007669"/>
    <property type="project" value="UniProtKB-SubCell"/>
</dbReference>
<dbReference type="GO" id="GO:0030424">
    <property type="term" value="C:axon"/>
    <property type="evidence" value="ECO:0007669"/>
    <property type="project" value="TreeGrafter"/>
</dbReference>
<feature type="domain" description="Ig-like" evidence="8">
    <location>
        <begin position="30"/>
        <end position="121"/>
    </location>
</feature>
<evidence type="ECO:0000256" key="2">
    <source>
        <dbReference type="ARBA" id="ARBA00022475"/>
    </source>
</evidence>
<feature type="domain" description="Ig-like" evidence="8">
    <location>
        <begin position="325"/>
        <end position="416"/>
    </location>
</feature>
<organism evidence="10 11">
    <name type="scientific">Acanthaster planci</name>
    <name type="common">Crown-of-thorns starfish</name>
    <dbReference type="NCBI Taxonomy" id="133434"/>
    <lineage>
        <taxon>Eukaryota</taxon>
        <taxon>Metazoa</taxon>
        <taxon>Echinodermata</taxon>
        <taxon>Eleutherozoa</taxon>
        <taxon>Asterozoa</taxon>
        <taxon>Asteroidea</taxon>
        <taxon>Valvatacea</taxon>
        <taxon>Valvatida</taxon>
        <taxon>Acanthasteridae</taxon>
        <taxon>Acanthaster</taxon>
    </lineage>
</organism>
<evidence type="ECO:0000256" key="6">
    <source>
        <dbReference type="ARBA" id="ARBA00023180"/>
    </source>
</evidence>
<feature type="domain" description="Ig-like" evidence="8">
    <location>
        <begin position="422"/>
        <end position="517"/>
    </location>
</feature>
<evidence type="ECO:0000256" key="7">
    <source>
        <dbReference type="ARBA" id="ARBA00023319"/>
    </source>
</evidence>
<dbReference type="OrthoDB" id="6244967at2759"/>
<evidence type="ECO:0000259" key="8">
    <source>
        <dbReference type="PROSITE" id="PS50835"/>
    </source>
</evidence>
<dbReference type="RefSeq" id="XP_022104996.1">
    <property type="nucleotide sequence ID" value="XM_022249304.1"/>
</dbReference>
<comment type="subcellular location">
    <subcellularLocation>
        <location evidence="1">Cell membrane</location>
    </subcellularLocation>
</comment>
<dbReference type="AlphaFoldDB" id="A0A8B7ZNN9"/>
<dbReference type="SMART" id="SM00408">
    <property type="entry name" value="IGc2"/>
    <property type="match status" value="5"/>
</dbReference>
<dbReference type="FunFam" id="2.60.40.10:FF:000005">
    <property type="entry name" value="Neuronal cell adhesion molecule"/>
    <property type="match status" value="1"/>
</dbReference>
<dbReference type="InterPro" id="IPR013783">
    <property type="entry name" value="Ig-like_fold"/>
</dbReference>
<feature type="domain" description="Ig-like" evidence="8">
    <location>
        <begin position="522"/>
        <end position="615"/>
    </location>
</feature>
<dbReference type="SUPFAM" id="SSF48726">
    <property type="entry name" value="Immunoglobulin"/>
    <property type="match status" value="6"/>
</dbReference>
<gene>
    <name evidence="11" type="primary">LOC110986954</name>
</gene>
<reference evidence="11" key="1">
    <citation type="submission" date="2025-08" db="UniProtKB">
        <authorList>
            <consortium name="RefSeq"/>
        </authorList>
    </citation>
    <scope>IDENTIFICATION</scope>
</reference>
<evidence type="ECO:0000313" key="11">
    <source>
        <dbReference type="RefSeq" id="XP_022104996.1"/>
    </source>
</evidence>
<dbReference type="CDD" id="cd00096">
    <property type="entry name" value="Ig"/>
    <property type="match status" value="2"/>
</dbReference>
<dbReference type="PANTHER" id="PTHR44170:SF6">
    <property type="entry name" value="CONTACTIN"/>
    <property type="match status" value="1"/>
</dbReference>
<dbReference type="Pfam" id="PF00041">
    <property type="entry name" value="fn3"/>
    <property type="match status" value="2"/>
</dbReference>
<dbReference type="GO" id="GO:0007420">
    <property type="term" value="P:brain development"/>
    <property type="evidence" value="ECO:0007669"/>
    <property type="project" value="TreeGrafter"/>
</dbReference>
<dbReference type="InterPro" id="IPR007110">
    <property type="entry name" value="Ig-like_dom"/>
</dbReference>
<dbReference type="InterPro" id="IPR036116">
    <property type="entry name" value="FN3_sf"/>
</dbReference>
<keyword evidence="5" id="KW-1015">Disulfide bond</keyword>
<dbReference type="GO" id="GO:0098632">
    <property type="term" value="F:cell-cell adhesion mediator activity"/>
    <property type="evidence" value="ECO:0007669"/>
    <property type="project" value="TreeGrafter"/>
</dbReference>
<keyword evidence="7" id="KW-0393">Immunoglobulin domain</keyword>
<evidence type="ECO:0000256" key="1">
    <source>
        <dbReference type="ARBA" id="ARBA00004236"/>
    </source>
</evidence>
<dbReference type="InterPro" id="IPR036179">
    <property type="entry name" value="Ig-like_dom_sf"/>
</dbReference>
<dbReference type="InterPro" id="IPR003961">
    <property type="entry name" value="FN3_dom"/>
</dbReference>
<keyword evidence="4" id="KW-0472">Membrane</keyword>
<keyword evidence="2" id="KW-1003">Cell membrane</keyword>
<dbReference type="Proteomes" id="UP000694845">
    <property type="component" value="Unplaced"/>
</dbReference>
<dbReference type="KEGG" id="aplc:110986954"/>
<feature type="domain" description="Fibronectin type-III" evidence="9">
    <location>
        <begin position="729"/>
        <end position="825"/>
    </location>
</feature>
<dbReference type="InterPro" id="IPR003598">
    <property type="entry name" value="Ig_sub2"/>
</dbReference>
<evidence type="ECO:0000256" key="3">
    <source>
        <dbReference type="ARBA" id="ARBA00022737"/>
    </source>
</evidence>
<dbReference type="InterPro" id="IPR003599">
    <property type="entry name" value="Ig_sub"/>
</dbReference>
<dbReference type="PANTHER" id="PTHR44170">
    <property type="entry name" value="PROTEIN SIDEKICK"/>
    <property type="match status" value="1"/>
</dbReference>
<keyword evidence="3" id="KW-0677">Repeat</keyword>
<dbReference type="SMART" id="SM00409">
    <property type="entry name" value="IG"/>
    <property type="match status" value="5"/>
</dbReference>